<feature type="chain" id="PRO_5046606039" evidence="3">
    <location>
        <begin position="27"/>
        <end position="613"/>
    </location>
</feature>
<dbReference type="InterPro" id="IPR000917">
    <property type="entry name" value="Sulfatase_N"/>
</dbReference>
<dbReference type="Pfam" id="PF00884">
    <property type="entry name" value="Sulfatase"/>
    <property type="match status" value="1"/>
</dbReference>
<dbReference type="RefSeq" id="WP_319833060.1">
    <property type="nucleotide sequence ID" value="NZ_CP138858.1"/>
</dbReference>
<keyword evidence="3" id="KW-0732">Signal</keyword>
<comment type="similarity">
    <text evidence="1">Belongs to the sulfatase family.</text>
</comment>
<dbReference type="InterPro" id="IPR017850">
    <property type="entry name" value="Alkaline_phosphatase_core_sf"/>
</dbReference>
<dbReference type="Gene3D" id="3.40.720.10">
    <property type="entry name" value="Alkaline Phosphatase, subunit A"/>
    <property type="match status" value="1"/>
</dbReference>
<gene>
    <name evidence="5" type="ORF">SH580_00585</name>
</gene>
<evidence type="ECO:0000313" key="5">
    <source>
        <dbReference type="EMBL" id="WPJ96196.1"/>
    </source>
</evidence>
<evidence type="ECO:0000259" key="4">
    <source>
        <dbReference type="Pfam" id="PF00884"/>
    </source>
</evidence>
<evidence type="ECO:0000256" key="3">
    <source>
        <dbReference type="SAM" id="SignalP"/>
    </source>
</evidence>
<keyword evidence="2" id="KW-0378">Hydrolase</keyword>
<protein>
    <submittedName>
        <fullName evidence="5">Arylsulfatase</fullName>
    </submittedName>
</protein>
<dbReference type="PANTHER" id="PTHR42693">
    <property type="entry name" value="ARYLSULFATASE FAMILY MEMBER"/>
    <property type="match status" value="1"/>
</dbReference>
<dbReference type="EMBL" id="CP138858">
    <property type="protein sequence ID" value="WPJ96196.1"/>
    <property type="molecule type" value="Genomic_DNA"/>
</dbReference>
<dbReference type="SUPFAM" id="SSF53649">
    <property type="entry name" value="Alkaline phosphatase-like"/>
    <property type="match status" value="1"/>
</dbReference>
<keyword evidence="6" id="KW-1185">Reference proteome</keyword>
<name>A0ABZ0RLA0_9BACT</name>
<feature type="signal peptide" evidence="3">
    <location>
        <begin position="1"/>
        <end position="26"/>
    </location>
</feature>
<dbReference type="CDD" id="cd16146">
    <property type="entry name" value="ARS_like"/>
    <property type="match status" value="1"/>
</dbReference>
<sequence>MHIDFKLKTALSALVFLFAASGPALGNATVKRAVESAPLRQAPNVLIILTDDQGLSDLGFYGNPSLETPNLDAFAHSSVRLEDFMASPTCSPTRAALMSGQHEFKVGITHTISGRSLLKPDVPTLSAHLQASGYRTGIFGKWHLGETFPSRPEDRGFDEVFIHLGGGIGQTPDYWGNQYFDPMIQHNGKWVPTTGYCTGIFTNAAWQWIQSSEPEPWFAYIAYNAPHTPLQIHEELAQKYLDKGLPESQARFYAMIDDLDREVGELLQKLDDEGLADNTIVIFMGDNGSAKGGRPQEMEYNAGLRGTKASPYQGGVRVPCFIRWPAGGIEGGRAVEQLTGISDLFPTLAELTGFPLPDSTAVDGRSLQPLLQNKSLKNWPDRSIVTHVGRWANHSPLDECKYPGSAIRNERFALVEGRALYDLENDRGQENDVSKEYPEVYAPLQKQYDQWWDSLQSELETVPPIMVGSPEQPVADLTCMDWGASRLKDSHGYYPPWNQGYVRSILAAEPLKNITPVGAWQLQFLRSGNYRITLRNLPPEAPASEARILANQATLQLGEQTWTQAIPAGQRAVHFELPIEAGITTLESLFEYAGNKRPAHGAFYVSVEYLDSL</sequence>
<dbReference type="PANTHER" id="PTHR42693:SF53">
    <property type="entry name" value="ENDO-4-O-SULFATASE"/>
    <property type="match status" value="1"/>
</dbReference>
<feature type="domain" description="Sulfatase N-terminal" evidence="4">
    <location>
        <begin position="43"/>
        <end position="353"/>
    </location>
</feature>
<evidence type="ECO:0000256" key="2">
    <source>
        <dbReference type="ARBA" id="ARBA00022801"/>
    </source>
</evidence>
<dbReference type="InterPro" id="IPR050738">
    <property type="entry name" value="Sulfatase"/>
</dbReference>
<proteinExistence type="inferred from homology"/>
<reference evidence="5 6" key="1">
    <citation type="submission" date="2023-11" db="EMBL/GenBank/DDBJ databases">
        <title>Coraliomargarita sp. nov., isolated from marine algae.</title>
        <authorList>
            <person name="Lee J.K."/>
            <person name="Baek J.H."/>
            <person name="Kim J.M."/>
            <person name="Choi D.G."/>
            <person name="Jeon C.O."/>
        </authorList>
    </citation>
    <scope>NUCLEOTIDE SEQUENCE [LARGE SCALE GENOMIC DNA]</scope>
    <source>
        <strain evidence="5 6">J2-16</strain>
    </source>
</reference>
<dbReference type="Proteomes" id="UP001324993">
    <property type="component" value="Chromosome"/>
</dbReference>
<dbReference type="Gene3D" id="3.30.1120.10">
    <property type="match status" value="1"/>
</dbReference>
<evidence type="ECO:0000256" key="1">
    <source>
        <dbReference type="ARBA" id="ARBA00008779"/>
    </source>
</evidence>
<accession>A0ABZ0RLA0</accession>
<evidence type="ECO:0000313" key="6">
    <source>
        <dbReference type="Proteomes" id="UP001324993"/>
    </source>
</evidence>
<organism evidence="5 6">
    <name type="scientific">Coraliomargarita algicola</name>
    <dbReference type="NCBI Taxonomy" id="3092156"/>
    <lineage>
        <taxon>Bacteria</taxon>
        <taxon>Pseudomonadati</taxon>
        <taxon>Verrucomicrobiota</taxon>
        <taxon>Opitutia</taxon>
        <taxon>Puniceicoccales</taxon>
        <taxon>Coraliomargaritaceae</taxon>
        <taxon>Coraliomargarita</taxon>
    </lineage>
</organism>